<organism evidence="1 2">
    <name type="scientific">Colletotrichum zoysiae</name>
    <dbReference type="NCBI Taxonomy" id="1216348"/>
    <lineage>
        <taxon>Eukaryota</taxon>
        <taxon>Fungi</taxon>
        <taxon>Dikarya</taxon>
        <taxon>Ascomycota</taxon>
        <taxon>Pezizomycotina</taxon>
        <taxon>Sordariomycetes</taxon>
        <taxon>Hypocreomycetidae</taxon>
        <taxon>Glomerellales</taxon>
        <taxon>Glomerellaceae</taxon>
        <taxon>Colletotrichum</taxon>
        <taxon>Colletotrichum graminicola species complex</taxon>
    </lineage>
</organism>
<comment type="caution">
    <text evidence="1">The sequence shown here is derived from an EMBL/GenBank/DDBJ whole genome shotgun (WGS) entry which is preliminary data.</text>
</comment>
<accession>A0AAD9M368</accession>
<dbReference type="AlphaFoldDB" id="A0AAD9M368"/>
<keyword evidence="2" id="KW-1185">Reference proteome</keyword>
<protein>
    <submittedName>
        <fullName evidence="1">Uncharacterized protein</fullName>
    </submittedName>
</protein>
<name>A0AAD9M368_9PEZI</name>
<evidence type="ECO:0000313" key="2">
    <source>
        <dbReference type="Proteomes" id="UP001232148"/>
    </source>
</evidence>
<sequence length="134" mass="14635">MTPTNTCRPRNHQLLRVPAQAPRSQRPPFGRPHTQHISAEAAGAFFSFSSIPFALRSWGRGVGIYSGGRRFTRGLRFARSLGRLLLDGGSPWRDWVVSDHDCCSGDVSRFSDRVSGRYPINLGKGAVPGLGRGG</sequence>
<reference evidence="1" key="1">
    <citation type="submission" date="2021-06" db="EMBL/GenBank/DDBJ databases">
        <title>Comparative genomics, transcriptomics and evolutionary studies reveal genomic signatures of adaptation to plant cell wall in hemibiotrophic fungi.</title>
        <authorList>
            <consortium name="DOE Joint Genome Institute"/>
            <person name="Baroncelli R."/>
            <person name="Diaz J.F."/>
            <person name="Benocci T."/>
            <person name="Peng M."/>
            <person name="Battaglia E."/>
            <person name="Haridas S."/>
            <person name="Andreopoulos W."/>
            <person name="Labutti K."/>
            <person name="Pangilinan J."/>
            <person name="Floch G.L."/>
            <person name="Makela M.R."/>
            <person name="Henrissat B."/>
            <person name="Grigoriev I.V."/>
            <person name="Crouch J.A."/>
            <person name="De Vries R.P."/>
            <person name="Sukno S.A."/>
            <person name="Thon M.R."/>
        </authorList>
    </citation>
    <scope>NUCLEOTIDE SEQUENCE</scope>
    <source>
        <strain evidence="1">MAFF235873</strain>
    </source>
</reference>
<dbReference type="EMBL" id="MU842829">
    <property type="protein sequence ID" value="KAK2032561.1"/>
    <property type="molecule type" value="Genomic_DNA"/>
</dbReference>
<evidence type="ECO:0000313" key="1">
    <source>
        <dbReference type="EMBL" id="KAK2032561.1"/>
    </source>
</evidence>
<proteinExistence type="predicted"/>
<dbReference type="Proteomes" id="UP001232148">
    <property type="component" value="Unassembled WGS sequence"/>
</dbReference>
<gene>
    <name evidence="1" type="ORF">LX32DRAFT_636099</name>
</gene>